<dbReference type="GO" id="GO:0004663">
    <property type="term" value="F:Rab geranylgeranyltransferase activity"/>
    <property type="evidence" value="ECO:0007669"/>
    <property type="project" value="UniProtKB-UniRule"/>
</dbReference>
<dbReference type="InterPro" id="IPR002088">
    <property type="entry name" value="Prenyl_trans_a"/>
</dbReference>
<evidence type="ECO:0000256" key="5">
    <source>
        <dbReference type="ARBA" id="ARBA00047658"/>
    </source>
</evidence>
<proteinExistence type="inferred from homology"/>
<evidence type="ECO:0000256" key="4">
    <source>
        <dbReference type="ARBA" id="ARBA00022737"/>
    </source>
</evidence>
<dbReference type="PROSITE" id="PS51147">
    <property type="entry name" value="PFTA"/>
    <property type="match status" value="5"/>
</dbReference>
<evidence type="ECO:0000256" key="1">
    <source>
        <dbReference type="ARBA" id="ARBA00006734"/>
    </source>
</evidence>
<dbReference type="EC" id="2.5.1.60" evidence="6"/>
<dbReference type="AlphaFoldDB" id="A0A6B2E737"/>
<dbReference type="Pfam" id="PF01239">
    <property type="entry name" value="PPTA"/>
    <property type="match status" value="5"/>
</dbReference>
<dbReference type="FunFam" id="1.25.40.120:FF:000001">
    <property type="entry name" value="Geranylgeranyl transferase type-2 subunit alpha"/>
    <property type="match status" value="1"/>
</dbReference>
<dbReference type="PANTHER" id="PTHR11129">
    <property type="entry name" value="PROTEIN FARNESYLTRANSFERASE ALPHA SUBUNIT/RAB GERANYLGERANYL TRANSFERASE ALPHA SUBUNIT"/>
    <property type="match status" value="1"/>
</dbReference>
<dbReference type="Gene3D" id="2.60.40.1130">
    <property type="entry name" value="Rab geranylgeranyltransferase alpha-subunit, insert domain"/>
    <property type="match status" value="1"/>
</dbReference>
<dbReference type="PANTHER" id="PTHR11129:SF2">
    <property type="entry name" value="GERANYLGERANYL TRANSFERASE TYPE-2 SUBUNIT ALPHA"/>
    <property type="match status" value="1"/>
</dbReference>
<feature type="coiled-coil region" evidence="7">
    <location>
        <begin position="18"/>
        <end position="54"/>
    </location>
</feature>
<comment type="similarity">
    <text evidence="1 6">Belongs to the protein prenyltransferase subunit alpha family.</text>
</comment>
<keyword evidence="7" id="KW-0175">Coiled coil</keyword>
<accession>A0A6B2E737</accession>
<name>A0A6B2E737_9DIPT</name>
<comment type="catalytic activity">
    <reaction evidence="5 6">
        <text>geranylgeranyl diphosphate + L-cysteinyl-[protein] = S-geranylgeranyl-L-cysteinyl-[protein] + diphosphate</text>
        <dbReference type="Rhea" id="RHEA:21240"/>
        <dbReference type="Rhea" id="RHEA-COMP:10131"/>
        <dbReference type="Rhea" id="RHEA-COMP:11537"/>
        <dbReference type="ChEBI" id="CHEBI:29950"/>
        <dbReference type="ChEBI" id="CHEBI:33019"/>
        <dbReference type="ChEBI" id="CHEBI:57533"/>
        <dbReference type="ChEBI" id="CHEBI:86021"/>
        <dbReference type="EC" id="2.5.1.60"/>
    </reaction>
</comment>
<comment type="function">
    <text evidence="6">Catalyzes the transfer of a geranyl-geranyl moiety from geranyl-geranyl pyrophosphate to cysteines occuring in specific C-terminal amino acid sequences.</text>
</comment>
<evidence type="ECO:0000256" key="6">
    <source>
        <dbReference type="RuleBase" id="RU367120"/>
    </source>
</evidence>
<keyword evidence="4" id="KW-0677">Repeat</keyword>
<evidence type="ECO:0000313" key="8">
    <source>
        <dbReference type="EMBL" id="NBJ58076.1"/>
    </source>
</evidence>
<reference evidence="8" key="1">
    <citation type="submission" date="2019-10" db="EMBL/GenBank/DDBJ databases">
        <title>Short sand fly seasons in Tbilisi, Georgia, hinder development of host immunity to saliva of the visceral leishmaniasis vector Phlebotomus kandelakii.</title>
        <authorList>
            <person name="Oliveira F."/>
            <person name="Giorgobiani E."/>
            <person name="Guimaraes-Costa A.B."/>
            <person name="Abdeladhim M."/>
            <person name="Oristian J."/>
            <person name="Tskhvaradze L."/>
            <person name="Tsertsvadze N."/>
            <person name="Zakalashvili M."/>
            <person name="Valenzuela J.G."/>
            <person name="Kamhawi S."/>
        </authorList>
    </citation>
    <scope>NUCLEOTIDE SEQUENCE</scope>
    <source>
        <strain evidence="8">Wild-capture in Tbilisi</strain>
        <tissue evidence="8">Salivary glands</tissue>
    </source>
</reference>
<dbReference type="GO" id="GO:0005968">
    <property type="term" value="C:Rab-protein geranylgeranyltransferase complex"/>
    <property type="evidence" value="ECO:0007669"/>
    <property type="project" value="TreeGrafter"/>
</dbReference>
<evidence type="ECO:0000256" key="7">
    <source>
        <dbReference type="SAM" id="Coils"/>
    </source>
</evidence>
<dbReference type="EMBL" id="GIFK01000373">
    <property type="protein sequence ID" value="NBJ58076.1"/>
    <property type="molecule type" value="Transcribed_RNA"/>
</dbReference>
<keyword evidence="3 6" id="KW-0808">Transferase</keyword>
<protein>
    <recommendedName>
        <fullName evidence="6">Geranylgeranyl transferase type-2 subunit alpha</fullName>
        <ecNumber evidence="6">2.5.1.60</ecNumber>
    </recommendedName>
    <alternativeName>
        <fullName evidence="6">Geranylgeranyl transferase type II subunit alpha</fullName>
    </alternativeName>
</protein>
<organism evidence="8">
    <name type="scientific">Phlebotomus kandelakii</name>
    <dbReference type="NCBI Taxonomy" id="1109342"/>
    <lineage>
        <taxon>Eukaryota</taxon>
        <taxon>Metazoa</taxon>
        <taxon>Ecdysozoa</taxon>
        <taxon>Arthropoda</taxon>
        <taxon>Hexapoda</taxon>
        <taxon>Insecta</taxon>
        <taxon>Pterygota</taxon>
        <taxon>Neoptera</taxon>
        <taxon>Endopterygota</taxon>
        <taxon>Diptera</taxon>
        <taxon>Nematocera</taxon>
        <taxon>Psychodoidea</taxon>
        <taxon>Psychodidae</taxon>
        <taxon>Phlebotomus</taxon>
        <taxon>Larroussius</taxon>
    </lineage>
</organism>
<dbReference type="GO" id="GO:0097354">
    <property type="term" value="P:prenylation"/>
    <property type="evidence" value="ECO:0007669"/>
    <property type="project" value="UniProtKB-UniRule"/>
</dbReference>
<evidence type="ECO:0000256" key="3">
    <source>
        <dbReference type="ARBA" id="ARBA00022679"/>
    </source>
</evidence>
<keyword evidence="2 6" id="KW-0637">Prenyltransferase</keyword>
<sequence length="496" mass="57674">MHGRLKVRTTEEEAARKKLEQQEKLTAYKAAMARIQEKRLANELDREMLELTRKLLSSNPDIYTLWNIRKECFQTLRASLTDDEIKDLHKGDLLFTEQCLQVNPKSYGAWHHRGWILETRPDPDWKREVDLCTRYLKMDERNFLCWNYRRFVAARAGATPESELDFCTAKIEHNFSNYSSWHYRSQLLPLLFPHETDPRRPIGEEKLQSELELVLTAAFTDPKDSSAWFYQRWLLGYSELPLDFAGYREGGNLATVAFTKPVNLAKCRLEGENVEDWRSPSGRIYDNVWTREARPGNPPSELVFTDEANKEYRMEISGYVGVKMPKFGHIFGTAVLNHLKEQLESCNQLLEFEPDSKWTLLTAALLMRSVDRKAYHGRALEFLRKLQVVDGLRSGYYEDLASKWAVEQVIEKWIEAGDFEAPIDLSALRITTIPYEEFMSVAKEVNLEGNQLKDRNLDKLVALQNCRVINLRNNQISREAVEALREKLGDVEILVD</sequence>
<evidence type="ECO:0000256" key="2">
    <source>
        <dbReference type="ARBA" id="ARBA00022602"/>
    </source>
</evidence>
<dbReference type="Gene3D" id="1.25.40.120">
    <property type="entry name" value="Protein prenylyltransferase"/>
    <property type="match status" value="1"/>
</dbReference>
<dbReference type="SUPFAM" id="SSF48439">
    <property type="entry name" value="Protein prenylyltransferase"/>
    <property type="match status" value="1"/>
</dbReference>